<dbReference type="EMBL" id="VBPB01000305">
    <property type="protein sequence ID" value="TMQ69474.1"/>
    <property type="molecule type" value="Genomic_DNA"/>
</dbReference>
<evidence type="ECO:0000256" key="6">
    <source>
        <dbReference type="RuleBase" id="RU365089"/>
    </source>
</evidence>
<proteinExistence type="inferred from homology"/>
<dbReference type="InterPro" id="IPR001207">
    <property type="entry name" value="Transposase_mutator"/>
</dbReference>
<evidence type="ECO:0000313" key="7">
    <source>
        <dbReference type="EMBL" id="TMQ69474.1"/>
    </source>
</evidence>
<accession>A0A538U0P4</accession>
<keyword evidence="6" id="KW-0814">Transposable element</keyword>
<sequence>MQEPIRDEASREISLGPDPLSEALRSDLRDRMERIIREELYAALGAGPYERTPERRGYLHSPRERTLTTAEGTATITVPRGRLFKPEGGSEEWQSRLLPRYARRTREVDAALIGLYLSGTNTRRVKLALRPLLKGAPLSKSAVSRVVAGLQDQYETWRSRALSGEALKVLYLDAVWLRVRLAKKIEKLPVAVAVGVREDGTKMLLGLWAYASEGRAAWGGVLEDLAARGLPIPALVVIDGSKGLRGAVSECWPQVAVQRCTFHKLRNLKAHAPKRLHDELHQDYHEIAYAEDERAARRAWLKFTTKWKKRCPAVVESLEEAGAELLTFYRFPESQWKGLRTTNIVERVIEEFRRRVKTQAMLPSEDSALLLLYGLAASGQLRLRKLDGYQELDQVGQVAA</sequence>
<keyword evidence="5 6" id="KW-0233">DNA recombination</keyword>
<evidence type="ECO:0000313" key="8">
    <source>
        <dbReference type="Proteomes" id="UP000319771"/>
    </source>
</evidence>
<dbReference type="Pfam" id="PF00872">
    <property type="entry name" value="Transposase_mut"/>
    <property type="match status" value="1"/>
</dbReference>
<comment type="similarity">
    <text evidence="2 6">Belongs to the transposase mutator family.</text>
</comment>
<reference evidence="7 8" key="1">
    <citation type="journal article" date="2019" name="Nat. Microbiol.">
        <title>Mediterranean grassland soil C-N compound turnover is dependent on rainfall and depth, and is mediated by genomically divergent microorganisms.</title>
        <authorList>
            <person name="Diamond S."/>
            <person name="Andeer P.F."/>
            <person name="Li Z."/>
            <person name="Crits-Christoph A."/>
            <person name="Burstein D."/>
            <person name="Anantharaman K."/>
            <person name="Lane K.R."/>
            <person name="Thomas B.C."/>
            <person name="Pan C."/>
            <person name="Northen T.R."/>
            <person name="Banfield J.F."/>
        </authorList>
    </citation>
    <scope>NUCLEOTIDE SEQUENCE [LARGE SCALE GENOMIC DNA]</scope>
    <source>
        <strain evidence="7">WS_11</strain>
    </source>
</reference>
<dbReference type="NCBIfam" id="NF033543">
    <property type="entry name" value="transpos_IS256"/>
    <property type="match status" value="1"/>
</dbReference>
<dbReference type="Proteomes" id="UP000319771">
    <property type="component" value="Unassembled WGS sequence"/>
</dbReference>
<keyword evidence="4 6" id="KW-0238">DNA-binding</keyword>
<evidence type="ECO:0000256" key="1">
    <source>
        <dbReference type="ARBA" id="ARBA00002190"/>
    </source>
</evidence>
<organism evidence="7 8">
    <name type="scientific">Eiseniibacteriota bacterium</name>
    <dbReference type="NCBI Taxonomy" id="2212470"/>
    <lineage>
        <taxon>Bacteria</taxon>
        <taxon>Candidatus Eiseniibacteriota</taxon>
    </lineage>
</organism>
<dbReference type="PANTHER" id="PTHR33217:SF7">
    <property type="entry name" value="TRANSPOSASE FOR INSERTION SEQUENCE ELEMENT IS1081"/>
    <property type="match status" value="1"/>
</dbReference>
<evidence type="ECO:0000256" key="3">
    <source>
        <dbReference type="ARBA" id="ARBA00022578"/>
    </source>
</evidence>
<evidence type="ECO:0000256" key="2">
    <source>
        <dbReference type="ARBA" id="ARBA00010961"/>
    </source>
</evidence>
<name>A0A538U0P4_UNCEI</name>
<evidence type="ECO:0000256" key="5">
    <source>
        <dbReference type="ARBA" id="ARBA00023172"/>
    </source>
</evidence>
<evidence type="ECO:0000256" key="4">
    <source>
        <dbReference type="ARBA" id="ARBA00023125"/>
    </source>
</evidence>
<dbReference type="GO" id="GO:0003677">
    <property type="term" value="F:DNA binding"/>
    <property type="evidence" value="ECO:0007669"/>
    <property type="project" value="UniProtKB-UniRule"/>
</dbReference>
<comment type="caution">
    <text evidence="7">The sequence shown here is derived from an EMBL/GenBank/DDBJ whole genome shotgun (WGS) entry which is preliminary data.</text>
</comment>
<dbReference type="GO" id="GO:0006313">
    <property type="term" value="P:DNA transposition"/>
    <property type="evidence" value="ECO:0007669"/>
    <property type="project" value="UniProtKB-UniRule"/>
</dbReference>
<dbReference type="AlphaFoldDB" id="A0A538U0P4"/>
<keyword evidence="3 6" id="KW-0815">Transposition</keyword>
<protein>
    <recommendedName>
        <fullName evidence="6">Mutator family transposase</fullName>
    </recommendedName>
</protein>
<comment type="function">
    <text evidence="1 6">Required for the transposition of the insertion element.</text>
</comment>
<dbReference type="PANTHER" id="PTHR33217">
    <property type="entry name" value="TRANSPOSASE FOR INSERTION SEQUENCE ELEMENT IS1081"/>
    <property type="match status" value="1"/>
</dbReference>
<gene>
    <name evidence="7" type="ORF">E6K81_14870</name>
</gene>
<dbReference type="GO" id="GO:0004803">
    <property type="term" value="F:transposase activity"/>
    <property type="evidence" value="ECO:0007669"/>
    <property type="project" value="UniProtKB-UniRule"/>
</dbReference>